<dbReference type="InterPro" id="IPR040839">
    <property type="entry name" value="MG4"/>
</dbReference>
<dbReference type="Gene3D" id="2.60.40.1930">
    <property type="match status" value="3"/>
</dbReference>
<dbReference type="InterPro" id="IPR036595">
    <property type="entry name" value="A-macroglobulin_rcpt-bd_sf"/>
</dbReference>
<dbReference type="InterPro" id="IPR002890">
    <property type="entry name" value="MG2"/>
</dbReference>
<evidence type="ECO:0000256" key="3">
    <source>
        <dbReference type="ARBA" id="ARBA00022966"/>
    </source>
</evidence>
<dbReference type="FunFam" id="2.60.40.1940:FF:000001">
    <property type="entry name" value="Complement component C3"/>
    <property type="match status" value="1"/>
</dbReference>
<dbReference type="SUPFAM" id="SSF50242">
    <property type="entry name" value="TIMP-like"/>
    <property type="match status" value="1"/>
</dbReference>
<dbReference type="Gene3D" id="1.50.10.20">
    <property type="match status" value="1"/>
</dbReference>
<dbReference type="InterPro" id="IPR011626">
    <property type="entry name" value="Alpha-macroglobulin_TED"/>
</dbReference>
<dbReference type="SMART" id="SM01360">
    <property type="entry name" value="A2M"/>
    <property type="match status" value="1"/>
</dbReference>
<dbReference type="GO" id="GO:0006956">
    <property type="term" value="P:complement activation"/>
    <property type="evidence" value="ECO:0007669"/>
    <property type="project" value="TreeGrafter"/>
</dbReference>
<keyword evidence="2" id="KW-0964">Secreted</keyword>
<keyword evidence="7" id="KW-1185">Reference proteome</keyword>
<dbReference type="PROSITE" id="PS50189">
    <property type="entry name" value="NTR"/>
    <property type="match status" value="1"/>
</dbReference>
<comment type="caution">
    <text evidence="6">The sequence shown here is derived from an EMBL/GenBank/DDBJ whole genome shotgun (WGS) entry which is preliminary data.</text>
</comment>
<dbReference type="Pfam" id="PF07677">
    <property type="entry name" value="A2M_recep"/>
    <property type="match status" value="1"/>
</dbReference>
<dbReference type="InterPro" id="IPR019742">
    <property type="entry name" value="MacrogloblnA2_CS"/>
</dbReference>
<dbReference type="GO" id="GO:0004866">
    <property type="term" value="F:endopeptidase inhibitor activity"/>
    <property type="evidence" value="ECO:0007669"/>
    <property type="project" value="InterPro"/>
</dbReference>
<dbReference type="SMART" id="SM00643">
    <property type="entry name" value="C345C"/>
    <property type="match status" value="1"/>
</dbReference>
<evidence type="ECO:0000313" key="6">
    <source>
        <dbReference type="EMBL" id="RLW08291.1"/>
    </source>
</evidence>
<gene>
    <name evidence="6" type="ORF">DV515_00003195</name>
</gene>
<dbReference type="SMART" id="SM01361">
    <property type="entry name" value="A2M_recep"/>
    <property type="match status" value="1"/>
</dbReference>
<dbReference type="Pfam" id="PF01759">
    <property type="entry name" value="NTR"/>
    <property type="match status" value="1"/>
</dbReference>
<name>A0A3L8SU36_CHLGU</name>
<reference evidence="6 7" key="1">
    <citation type="journal article" date="2018" name="Proc. R. Soc. B">
        <title>A non-coding region near Follistatin controls head colour polymorphism in the Gouldian finch.</title>
        <authorList>
            <person name="Toomey M.B."/>
            <person name="Marques C.I."/>
            <person name="Andrade P."/>
            <person name="Araujo P.M."/>
            <person name="Sabatino S."/>
            <person name="Gazda M.A."/>
            <person name="Afonso S."/>
            <person name="Lopes R.J."/>
            <person name="Corbo J.C."/>
            <person name="Carneiro M."/>
        </authorList>
    </citation>
    <scope>NUCLEOTIDE SEQUENCE [LARGE SCALE GENOMIC DNA]</scope>
    <source>
        <strain evidence="6">Red01</strain>
        <tissue evidence="6">Muscle</tissue>
    </source>
</reference>
<evidence type="ECO:0000256" key="2">
    <source>
        <dbReference type="ARBA" id="ARBA00022525"/>
    </source>
</evidence>
<dbReference type="GO" id="GO:0005615">
    <property type="term" value="C:extracellular space"/>
    <property type="evidence" value="ECO:0007669"/>
    <property type="project" value="InterPro"/>
</dbReference>
<dbReference type="InterPro" id="IPR008993">
    <property type="entry name" value="TIMP-like_OB-fold"/>
</dbReference>
<dbReference type="CDD" id="cd02896">
    <property type="entry name" value="complement_C3_C4_C5"/>
    <property type="match status" value="1"/>
</dbReference>
<dbReference type="FunFam" id="6.20.50.160:FF:000001">
    <property type="entry name" value="Complement component 4"/>
    <property type="match status" value="1"/>
</dbReference>
<dbReference type="InterPro" id="IPR054587">
    <property type="entry name" value="CO4A-B_CUB_C"/>
</dbReference>
<dbReference type="Gene3D" id="2.60.40.690">
    <property type="entry name" value="Alpha-macroglobulin, receptor-binding domain"/>
    <property type="match status" value="1"/>
</dbReference>
<dbReference type="EMBL" id="QUSF01000006">
    <property type="protein sequence ID" value="RLW08291.1"/>
    <property type="molecule type" value="Genomic_DNA"/>
</dbReference>
<keyword evidence="4" id="KW-1015">Disulfide bond</keyword>
<evidence type="ECO:0000256" key="1">
    <source>
        <dbReference type="ARBA" id="ARBA00004613"/>
    </source>
</evidence>
<evidence type="ECO:0000259" key="5">
    <source>
        <dbReference type="PROSITE" id="PS50189"/>
    </source>
</evidence>
<dbReference type="Pfam" id="PF22661">
    <property type="entry name" value="CO4A-B_CUB_C"/>
    <property type="match status" value="1"/>
</dbReference>
<dbReference type="InterPro" id="IPR041425">
    <property type="entry name" value="C3/4/5_MG1"/>
</dbReference>
<dbReference type="InterPro" id="IPR018933">
    <property type="entry name" value="Netrin_module_non-TIMP"/>
</dbReference>
<dbReference type="Proteomes" id="UP000276834">
    <property type="component" value="Unassembled WGS sequence"/>
</dbReference>
<proteinExistence type="predicted"/>
<dbReference type="InterPro" id="IPR013783">
    <property type="entry name" value="Ig-like_fold"/>
</dbReference>
<dbReference type="SUPFAM" id="SSF48239">
    <property type="entry name" value="Terpenoid cyclases/Protein prenyltransferases"/>
    <property type="match status" value="1"/>
</dbReference>
<dbReference type="Pfam" id="PF07703">
    <property type="entry name" value="A2M_BRD"/>
    <property type="match status" value="1"/>
</dbReference>
<comment type="subcellular location">
    <subcellularLocation>
        <location evidence="1">Secreted</location>
    </subcellularLocation>
</comment>
<dbReference type="FunFam" id="2.40.50.120:FF:000013">
    <property type="entry name" value="Complement C3"/>
    <property type="match status" value="1"/>
</dbReference>
<evidence type="ECO:0000256" key="4">
    <source>
        <dbReference type="ARBA" id="ARBA00023157"/>
    </source>
</evidence>
<dbReference type="Gene3D" id="2.20.130.20">
    <property type="match status" value="1"/>
</dbReference>
<dbReference type="Pfam" id="PF17789">
    <property type="entry name" value="MG4"/>
    <property type="match status" value="1"/>
</dbReference>
<dbReference type="SMART" id="SM01419">
    <property type="entry name" value="Thiol-ester_cl"/>
    <property type="match status" value="1"/>
</dbReference>
<dbReference type="FunFam" id="2.60.40.10:FF:000155">
    <property type="entry name" value="complement C3 isoform X1"/>
    <property type="match status" value="1"/>
</dbReference>
<protein>
    <recommendedName>
        <fullName evidence="5">NTR domain-containing protein</fullName>
    </recommendedName>
</protein>
<evidence type="ECO:0000313" key="7">
    <source>
        <dbReference type="Proteomes" id="UP000276834"/>
    </source>
</evidence>
<keyword evidence="3" id="KW-0882">Thioester bond</keyword>
<dbReference type="Gene3D" id="6.20.50.160">
    <property type="match status" value="1"/>
</dbReference>
<dbReference type="Pfam" id="PF07678">
    <property type="entry name" value="TED_complement"/>
    <property type="match status" value="1"/>
</dbReference>
<dbReference type="InterPro" id="IPR001134">
    <property type="entry name" value="Netrin_domain"/>
</dbReference>
<accession>A0A3L8SU36</accession>
<dbReference type="Gene3D" id="2.40.50.120">
    <property type="match status" value="1"/>
</dbReference>
<sequence>MTDVKAVHGAVTDVVEFSNGKAGIVDKLLFAAIQYTANTIVSIFYYKFFNPNKSLGSEGKRFLITTPNVVHLGTHETITVQVHGAQSPVQVTAYFKDETKNRLLSERIYFNLNQNNGYQETKKIMVKPGSLQQNLFKKNNLPYVLLVTESKELHMTAKSTRILLSSKKGYIFIQTDKPIYTPSSQVRYRIFILDNAMRPTDDTVTVAVLNSKGMVVKKSDRKINAVFGEHFDIPDIAEPGIWKIKAWFHQHEMSNVSTEFEVKRYELPSFEVKLIPLHPYYHIWNESFVFDIEAKHSYGKEIQGAAYVRFGIIDENENKIFIPGLEQQLSIQNGKGRVTLNTPLLEEKLRKSISTLEGFHLYVAVTTVETASGEMREEELSSVKFVRSPYALDLSKTKKYFVPGAPFSVVASATLVDGAPASFLFVTATVTLPGKPPVKKTAFCNREGLVSITFDIPRDAQMLEIKVKAEEGKERLETPEASIRAERYQSASPNYLSISIPHTVVAPGDTLPITLNDIHQPGSGNIGYFYYMVVAKGQVELLGRVPSSNKVINLKITEKMVPAFRFLAYYFIEHEGQQEIIADSVWVDVTDVCEGKIKVRTEQDTYEPTEQVNLEIEMDHAGKVALAVVDKAVFILNKKNKLTAKKVFNAMNSYDLGCSAGGGRNSIQVFTDVGLAFISDTIRSSIREGYKCHQGTRRQKRSLDFQKKMSGIEYSEHEELFDETSISLRSYFPESWWWSFEEVEGPGKHSVKNFAPDSITTWEVQAISISPEKGFCVADPHTFAVFKDFFVSLRLPYSVRRHEQLEIKAVVYNYLPNDLQVIVEMEAVKGLCTAETTAQAVQLPLLAKGNSATPAFFSVVPLTVGEIPITIIAFDQDSGHSDSIRKNLNVVAEGVLQREEETICINSDLKSHTVDLNRPSNMVPGSDSHVLVSLKGSIMDQSVENCLSPSGVEKLIQLPVGCAEQTMVKMAPAVYAIEYLDASEQWVNFNPERKQEAISMIEKGYTRVLEFQKEDGSYGAFRTTPSSVWLTAFIVKVLTRSREYINIQDSHISNSISYLVNQQQADGSFHDHHPVMDRKMQGGIKSAEDDLAMTAFVTIALQQTLRVYPSPDVARVITGAVAYMKNQFSRNTDCYSIVITAYALTLVQSDSEEAQFVKEKLRDCSSFDEAKQQRYWGNGNDAVSVESTAYALLQTLLLGDMEYARPIATWLTERRNYGGGYCSTQDTVVALEALSAYSIQTLKAASTDLTVRLGTPGRQNYYSIVLTDAHEGFQKQLEFELGRKLEVSVNGKGNGTMSILKMYWSPEMKNNTCNDLILTVEVEGSLKYYEAEYSDEDDDYEDLTTGGNSAFERLSKMDWFDIRSRRKRDLMTPRKTESLQYKVCVRSTGPKVPKMSLVDLTLLSGLEPDTKELEQLVTASDRYIQHFEYKEGKVLLYFGELPNGPDPDCISFGAKQINPMGLVQPANAILYDFYNPDRRCSVFYSAPKHSAMLSKLCHANVCQCAEGPCPKQKSTFSKSFTQTTRVSFVCYQPTADYVYEVEILNNTKKNVFDYYEAKIHKILKVSADESIQVGEHRQFLSRSMCNLNIVSGKRYLLMGRDGQTVDCNNKMQYLLDAQAWVEKIPEESECRSTLRRQSCARLQDFLSTSDNLCLV</sequence>
<dbReference type="Pfam" id="PF17791">
    <property type="entry name" value="MG3"/>
    <property type="match status" value="1"/>
</dbReference>
<dbReference type="InterPro" id="IPR001599">
    <property type="entry name" value="Macroglobln_a2"/>
</dbReference>
<dbReference type="Gene3D" id="2.60.40.1940">
    <property type="match status" value="1"/>
</dbReference>
<dbReference type="SMART" id="SM01359">
    <property type="entry name" value="A2M_N_2"/>
    <property type="match status" value="1"/>
</dbReference>
<dbReference type="OrthoDB" id="6359008at2759"/>
<dbReference type="InterPro" id="IPR050473">
    <property type="entry name" value="A2M/Complement_sys"/>
</dbReference>
<organism evidence="6 7">
    <name type="scientific">Chloebia gouldiae</name>
    <name type="common">Gouldian finch</name>
    <name type="synonym">Erythrura gouldiae</name>
    <dbReference type="NCBI Taxonomy" id="44316"/>
    <lineage>
        <taxon>Eukaryota</taxon>
        <taxon>Metazoa</taxon>
        <taxon>Chordata</taxon>
        <taxon>Craniata</taxon>
        <taxon>Vertebrata</taxon>
        <taxon>Euteleostomi</taxon>
        <taxon>Archelosauria</taxon>
        <taxon>Archosauria</taxon>
        <taxon>Dinosauria</taxon>
        <taxon>Saurischia</taxon>
        <taxon>Theropoda</taxon>
        <taxon>Coelurosauria</taxon>
        <taxon>Aves</taxon>
        <taxon>Neognathae</taxon>
        <taxon>Neoaves</taxon>
        <taxon>Telluraves</taxon>
        <taxon>Australaves</taxon>
        <taxon>Passeriformes</taxon>
        <taxon>Passeroidea</taxon>
        <taxon>Passeridae</taxon>
        <taxon>Chloebia</taxon>
    </lineage>
</organism>
<dbReference type="InterPro" id="IPR011625">
    <property type="entry name" value="A2M_N_BRD"/>
</dbReference>
<dbReference type="PANTHER" id="PTHR11412">
    <property type="entry name" value="MACROGLOBULIN / COMPLEMENT"/>
    <property type="match status" value="1"/>
</dbReference>
<dbReference type="PROSITE" id="PS00477">
    <property type="entry name" value="ALPHA_2_MACROGLOBULIN"/>
    <property type="match status" value="1"/>
</dbReference>
<dbReference type="Pfam" id="PF17790">
    <property type="entry name" value="MG1"/>
    <property type="match status" value="1"/>
</dbReference>
<dbReference type="Pfam" id="PF00207">
    <property type="entry name" value="A2M"/>
    <property type="match status" value="1"/>
</dbReference>
<dbReference type="SUPFAM" id="SSF49410">
    <property type="entry name" value="Alpha-macroglobulin receptor domain"/>
    <property type="match status" value="1"/>
</dbReference>
<dbReference type="PANTHER" id="PTHR11412:SF86">
    <property type="entry name" value="COMPLEMENT C4-A-RELATED"/>
    <property type="match status" value="1"/>
</dbReference>
<dbReference type="InterPro" id="IPR047565">
    <property type="entry name" value="Alpha-macroglob_thiol-ester_cl"/>
</dbReference>
<feature type="domain" description="NTR" evidence="5">
    <location>
        <begin position="1509"/>
        <end position="1639"/>
    </location>
</feature>
<dbReference type="Pfam" id="PF01835">
    <property type="entry name" value="MG2"/>
    <property type="match status" value="1"/>
</dbReference>
<dbReference type="InterPro" id="IPR008930">
    <property type="entry name" value="Terpenoid_cyclase/PrenylTrfase"/>
</dbReference>
<dbReference type="InterPro" id="IPR009048">
    <property type="entry name" value="A-macroglobulin_rcpt-bd"/>
</dbReference>
<dbReference type="Gene3D" id="2.60.40.10">
    <property type="entry name" value="Immunoglobulins"/>
    <property type="match status" value="2"/>
</dbReference>
<dbReference type="STRING" id="44316.ENSEGOP00005002333"/>
<dbReference type="Gene3D" id="2.60.120.1540">
    <property type="match status" value="1"/>
</dbReference>
<dbReference type="InterPro" id="IPR041555">
    <property type="entry name" value="MG3"/>
</dbReference>